<evidence type="ECO:0000256" key="7">
    <source>
        <dbReference type="ARBA" id="ARBA00023053"/>
    </source>
</evidence>
<keyword evidence="8 12" id="KW-0406">Ion transport</keyword>
<dbReference type="GO" id="GO:0015280">
    <property type="term" value="F:ligand-gated sodium channel activity"/>
    <property type="evidence" value="ECO:0007669"/>
    <property type="project" value="TreeGrafter"/>
</dbReference>
<dbReference type="Gene3D" id="1.10.287.770">
    <property type="entry name" value="YojJ-like"/>
    <property type="match status" value="1"/>
</dbReference>
<dbReference type="Proteomes" id="UP001054945">
    <property type="component" value="Unassembled WGS sequence"/>
</dbReference>
<gene>
    <name evidence="13" type="primary">unc-105_0</name>
    <name evidence="13" type="ORF">CEXT_619761</name>
</gene>
<evidence type="ECO:0000256" key="1">
    <source>
        <dbReference type="ARBA" id="ARBA00004141"/>
    </source>
</evidence>
<keyword evidence="11 12" id="KW-0407">Ion channel</keyword>
<evidence type="ECO:0000256" key="4">
    <source>
        <dbReference type="ARBA" id="ARBA00022461"/>
    </source>
</evidence>
<dbReference type="InterPro" id="IPR001873">
    <property type="entry name" value="ENaC"/>
</dbReference>
<evidence type="ECO:0000256" key="12">
    <source>
        <dbReference type="RuleBase" id="RU000679"/>
    </source>
</evidence>
<comment type="subcellular location">
    <subcellularLocation>
        <location evidence="1">Membrane</location>
        <topology evidence="1">Multi-pass membrane protein</topology>
    </subcellularLocation>
</comment>
<keyword evidence="10 12" id="KW-0739">Sodium transport</keyword>
<dbReference type="GO" id="GO:0005886">
    <property type="term" value="C:plasma membrane"/>
    <property type="evidence" value="ECO:0007669"/>
    <property type="project" value="TreeGrafter"/>
</dbReference>
<evidence type="ECO:0000256" key="2">
    <source>
        <dbReference type="ARBA" id="ARBA00007193"/>
    </source>
</evidence>
<proteinExistence type="inferred from homology"/>
<comment type="similarity">
    <text evidence="2 12">Belongs to the amiloride-sensitive sodium channel (TC 1.A.6) family.</text>
</comment>
<evidence type="ECO:0000313" key="13">
    <source>
        <dbReference type="EMBL" id="GIY16243.1"/>
    </source>
</evidence>
<evidence type="ECO:0000313" key="14">
    <source>
        <dbReference type="Proteomes" id="UP001054945"/>
    </source>
</evidence>
<dbReference type="EMBL" id="BPLR01007354">
    <property type="protein sequence ID" value="GIY16243.1"/>
    <property type="molecule type" value="Genomic_DNA"/>
</dbReference>
<reference evidence="13 14" key="1">
    <citation type="submission" date="2021-06" db="EMBL/GenBank/DDBJ databases">
        <title>Caerostris extrusa draft genome.</title>
        <authorList>
            <person name="Kono N."/>
            <person name="Arakawa K."/>
        </authorList>
    </citation>
    <scope>NUCLEOTIDE SEQUENCE [LARGE SCALE GENOMIC DNA]</scope>
</reference>
<feature type="non-terminal residue" evidence="13">
    <location>
        <position position="1"/>
    </location>
</feature>
<organism evidence="13 14">
    <name type="scientific">Caerostris extrusa</name>
    <name type="common">Bark spider</name>
    <name type="synonym">Caerostris bankana</name>
    <dbReference type="NCBI Taxonomy" id="172846"/>
    <lineage>
        <taxon>Eukaryota</taxon>
        <taxon>Metazoa</taxon>
        <taxon>Ecdysozoa</taxon>
        <taxon>Arthropoda</taxon>
        <taxon>Chelicerata</taxon>
        <taxon>Arachnida</taxon>
        <taxon>Araneae</taxon>
        <taxon>Araneomorphae</taxon>
        <taxon>Entelegynae</taxon>
        <taxon>Araneoidea</taxon>
        <taxon>Araneidae</taxon>
        <taxon>Caerostris</taxon>
    </lineage>
</organism>
<dbReference type="PANTHER" id="PTHR11690">
    <property type="entry name" value="AMILORIDE-SENSITIVE SODIUM CHANNEL-RELATED"/>
    <property type="match status" value="1"/>
</dbReference>
<evidence type="ECO:0000256" key="8">
    <source>
        <dbReference type="ARBA" id="ARBA00023065"/>
    </source>
</evidence>
<evidence type="ECO:0000256" key="10">
    <source>
        <dbReference type="ARBA" id="ARBA00023201"/>
    </source>
</evidence>
<accession>A0AAV4R2U1</accession>
<evidence type="ECO:0000256" key="11">
    <source>
        <dbReference type="ARBA" id="ARBA00023303"/>
    </source>
</evidence>
<sequence>DCVNKVSEDIENRTTCNCKPPCSETIYSYTVTASELNTKYYRTVKAIRTLNLDTAGQMKYMNYSDDKLMVGVKVYYNAFQVSRYKEVASYSVSILALGDAGGKHRGNLGFFMGLTLVTFLEITEFIWDFIKTACSTAPPDNKIRKILTTKPEAVNQVLHLKTEKNCPKTTIFLKVGIL</sequence>
<dbReference type="PANTHER" id="PTHR11690:SF248">
    <property type="entry name" value="PICKPOCKET 17, ISOFORM A"/>
    <property type="match status" value="1"/>
</dbReference>
<keyword evidence="7" id="KW-0915">Sodium</keyword>
<evidence type="ECO:0000256" key="5">
    <source>
        <dbReference type="ARBA" id="ARBA00022692"/>
    </source>
</evidence>
<keyword evidence="4 12" id="KW-0894">Sodium channel</keyword>
<keyword evidence="5 12" id="KW-0812">Transmembrane</keyword>
<keyword evidence="9" id="KW-0472">Membrane</keyword>
<comment type="caution">
    <text evidence="13">The sequence shown here is derived from an EMBL/GenBank/DDBJ whole genome shotgun (WGS) entry which is preliminary data.</text>
</comment>
<keyword evidence="6" id="KW-1133">Transmembrane helix</keyword>
<protein>
    <submittedName>
        <fullName evidence="13">Degenerin-like protein unc-105</fullName>
    </submittedName>
</protein>
<dbReference type="Pfam" id="PF00858">
    <property type="entry name" value="ASC"/>
    <property type="match status" value="1"/>
</dbReference>
<keyword evidence="14" id="KW-1185">Reference proteome</keyword>
<dbReference type="AlphaFoldDB" id="A0AAV4R2U1"/>
<evidence type="ECO:0000256" key="6">
    <source>
        <dbReference type="ARBA" id="ARBA00022989"/>
    </source>
</evidence>
<evidence type="ECO:0000256" key="3">
    <source>
        <dbReference type="ARBA" id="ARBA00022448"/>
    </source>
</evidence>
<evidence type="ECO:0000256" key="9">
    <source>
        <dbReference type="ARBA" id="ARBA00023136"/>
    </source>
</evidence>
<keyword evidence="3 12" id="KW-0813">Transport</keyword>
<name>A0AAV4R2U1_CAEEX</name>